<sequence length="78" mass="8750">MYPVYDCEPATPAHKTDNPPKVDASKEVKDPAEHEGLGGKYKKVLDEVDEKLVKLPDEIHHGLDKFADGTKKVFHHQS</sequence>
<reference evidence="2 3" key="1">
    <citation type="submission" date="2018-06" db="EMBL/GenBank/DDBJ databases">
        <title>Whole genome sequencing of Candida tropicalis (genome annotated by CSBL at Korea University).</title>
        <authorList>
            <person name="Ahn J."/>
        </authorList>
    </citation>
    <scope>NUCLEOTIDE SEQUENCE [LARGE SCALE GENOMIC DNA]</scope>
    <source>
        <strain evidence="2 3">ATCC 20962</strain>
    </source>
</reference>
<gene>
    <name evidence="2" type="ORF">Cantr_08133</name>
</gene>
<proteinExistence type="predicted"/>
<evidence type="ECO:0000313" key="2">
    <source>
        <dbReference type="EMBL" id="RCK60699.1"/>
    </source>
</evidence>
<keyword evidence="3" id="KW-1185">Reference proteome</keyword>
<evidence type="ECO:0000256" key="1">
    <source>
        <dbReference type="SAM" id="MobiDB-lite"/>
    </source>
</evidence>
<feature type="compositionally biased region" description="Basic and acidic residues" evidence="1">
    <location>
        <begin position="14"/>
        <end position="40"/>
    </location>
</feature>
<dbReference type="Proteomes" id="UP000253472">
    <property type="component" value="Unassembled WGS sequence"/>
</dbReference>
<dbReference type="EMBL" id="QLNQ01000026">
    <property type="protein sequence ID" value="RCK60699.1"/>
    <property type="molecule type" value="Genomic_DNA"/>
</dbReference>
<evidence type="ECO:0000313" key="3">
    <source>
        <dbReference type="Proteomes" id="UP000253472"/>
    </source>
</evidence>
<accession>A0A367Y4Z7</accession>
<dbReference type="AlphaFoldDB" id="A0A367Y4Z7"/>
<name>A0A367Y4Z7_9ASCO</name>
<organism evidence="2 3">
    <name type="scientific">Candida viswanathii</name>
    <dbReference type="NCBI Taxonomy" id="5486"/>
    <lineage>
        <taxon>Eukaryota</taxon>
        <taxon>Fungi</taxon>
        <taxon>Dikarya</taxon>
        <taxon>Ascomycota</taxon>
        <taxon>Saccharomycotina</taxon>
        <taxon>Pichiomycetes</taxon>
        <taxon>Debaryomycetaceae</taxon>
        <taxon>Candida/Lodderomyces clade</taxon>
        <taxon>Candida</taxon>
    </lineage>
</organism>
<comment type="caution">
    <text evidence="2">The sequence shown here is derived from an EMBL/GenBank/DDBJ whole genome shotgun (WGS) entry which is preliminary data.</text>
</comment>
<protein>
    <submittedName>
        <fullName evidence="2">Uncharacterized protein</fullName>
    </submittedName>
</protein>
<feature type="region of interest" description="Disordered" evidence="1">
    <location>
        <begin position="1"/>
        <end position="40"/>
    </location>
</feature>